<evidence type="ECO:0000256" key="1">
    <source>
        <dbReference type="SAM" id="MobiDB-lite"/>
    </source>
</evidence>
<evidence type="ECO:0000313" key="2">
    <source>
        <dbReference type="EMBL" id="CAH0716734.1"/>
    </source>
</evidence>
<gene>
    <name evidence="2" type="ORF">BINO364_LOCUS3435</name>
</gene>
<name>A0A8J9UC13_9NEOP</name>
<organism evidence="2 3">
    <name type="scientific">Brenthis ino</name>
    <name type="common">lesser marbled fritillary</name>
    <dbReference type="NCBI Taxonomy" id="405034"/>
    <lineage>
        <taxon>Eukaryota</taxon>
        <taxon>Metazoa</taxon>
        <taxon>Ecdysozoa</taxon>
        <taxon>Arthropoda</taxon>
        <taxon>Hexapoda</taxon>
        <taxon>Insecta</taxon>
        <taxon>Pterygota</taxon>
        <taxon>Neoptera</taxon>
        <taxon>Endopterygota</taxon>
        <taxon>Lepidoptera</taxon>
        <taxon>Glossata</taxon>
        <taxon>Ditrysia</taxon>
        <taxon>Papilionoidea</taxon>
        <taxon>Nymphalidae</taxon>
        <taxon>Heliconiinae</taxon>
        <taxon>Argynnini</taxon>
        <taxon>Brenthis</taxon>
    </lineage>
</organism>
<dbReference type="EMBL" id="OV170231">
    <property type="protein sequence ID" value="CAH0716734.1"/>
    <property type="molecule type" value="Genomic_DNA"/>
</dbReference>
<protein>
    <submittedName>
        <fullName evidence="2">Uncharacterized protein</fullName>
    </submittedName>
</protein>
<dbReference type="OrthoDB" id="6375801at2759"/>
<keyword evidence="3" id="KW-1185">Reference proteome</keyword>
<feature type="non-terminal residue" evidence="2">
    <location>
        <position position="417"/>
    </location>
</feature>
<proteinExistence type="predicted"/>
<reference evidence="2" key="1">
    <citation type="submission" date="2021-12" db="EMBL/GenBank/DDBJ databases">
        <authorList>
            <person name="Martin H S."/>
        </authorList>
    </citation>
    <scope>NUCLEOTIDE SEQUENCE</scope>
</reference>
<feature type="region of interest" description="Disordered" evidence="1">
    <location>
        <begin position="47"/>
        <end position="88"/>
    </location>
</feature>
<dbReference type="Proteomes" id="UP000838878">
    <property type="component" value="Chromosome 11"/>
</dbReference>
<sequence length="417" mass="47967">MPPKKNKEERLAQQRLCKRRRYAEIKNDPELLALAKEKRKIKYLKDKEAKKVKSISEKTPRSQREQRKKWKENSKRYRQNKKQAKPPNFEAFVVSSNQGDSISTHDLEGDPLLENKHDAAAAIRKVRYVEIKKRKILLNIIAAYKKRDKARCKQIQRLKKLLKERQKTQIETKNDIPVLENYHSEISLQFENCSSVRSTISERVKQFYLDDLNSITWSYSEVGHGKGAPDGVGGTIKRMADGMVMYGQDVGSFDQFYELITRYIENERLKVIVKKVNDSDILLKASLIPDNLQPFRGTFSVYQASHKDRSEPKTTLRKLSCFDCGPSKICEHGKHLGCIPLLQKENVRSNIVESDLTLLAKTKSNSTKNKKVTILSDITLNDINMSKKNVGRFSKHLDVTILAKTKSDETTKPSTSK</sequence>
<accession>A0A8J9UC13</accession>
<dbReference type="AlphaFoldDB" id="A0A8J9UC13"/>
<evidence type="ECO:0000313" key="3">
    <source>
        <dbReference type="Proteomes" id="UP000838878"/>
    </source>
</evidence>
<feature type="compositionally biased region" description="Basic and acidic residues" evidence="1">
    <location>
        <begin position="47"/>
        <end position="75"/>
    </location>
</feature>